<evidence type="ECO:0000313" key="1">
    <source>
        <dbReference type="EMBL" id="RPA81329.1"/>
    </source>
</evidence>
<gene>
    <name evidence="1" type="ORF">BJ508DRAFT_376447</name>
</gene>
<evidence type="ECO:0000313" key="2">
    <source>
        <dbReference type="Proteomes" id="UP000275078"/>
    </source>
</evidence>
<dbReference type="EMBL" id="ML119680">
    <property type="protein sequence ID" value="RPA81329.1"/>
    <property type="molecule type" value="Genomic_DNA"/>
</dbReference>
<keyword evidence="2" id="KW-1185">Reference proteome</keyword>
<protein>
    <submittedName>
        <fullName evidence="1">Uncharacterized protein</fullName>
    </submittedName>
</protein>
<sequence length="133" mass="15479">MAMARELRGQLHHPKSWSLGSKRMLLARMDAGLVRRTQIGLINLAIASHARKVVNWVWVQLDAFESGIETLGEGLIEMRKRQFTTKHYRGDFGGPLEQPERYDAAYPRIDLIRFLAELRSESVEARIWRYLEE</sequence>
<name>A0A3N4I5I5_ASCIM</name>
<reference evidence="1 2" key="1">
    <citation type="journal article" date="2018" name="Nat. Ecol. Evol.">
        <title>Pezizomycetes genomes reveal the molecular basis of ectomycorrhizal truffle lifestyle.</title>
        <authorList>
            <person name="Murat C."/>
            <person name="Payen T."/>
            <person name="Noel B."/>
            <person name="Kuo A."/>
            <person name="Morin E."/>
            <person name="Chen J."/>
            <person name="Kohler A."/>
            <person name="Krizsan K."/>
            <person name="Balestrini R."/>
            <person name="Da Silva C."/>
            <person name="Montanini B."/>
            <person name="Hainaut M."/>
            <person name="Levati E."/>
            <person name="Barry K.W."/>
            <person name="Belfiori B."/>
            <person name="Cichocki N."/>
            <person name="Clum A."/>
            <person name="Dockter R.B."/>
            <person name="Fauchery L."/>
            <person name="Guy J."/>
            <person name="Iotti M."/>
            <person name="Le Tacon F."/>
            <person name="Lindquist E.A."/>
            <person name="Lipzen A."/>
            <person name="Malagnac F."/>
            <person name="Mello A."/>
            <person name="Molinier V."/>
            <person name="Miyauchi S."/>
            <person name="Poulain J."/>
            <person name="Riccioni C."/>
            <person name="Rubini A."/>
            <person name="Sitrit Y."/>
            <person name="Splivallo R."/>
            <person name="Traeger S."/>
            <person name="Wang M."/>
            <person name="Zifcakova L."/>
            <person name="Wipf D."/>
            <person name="Zambonelli A."/>
            <person name="Paolocci F."/>
            <person name="Nowrousian M."/>
            <person name="Ottonello S."/>
            <person name="Baldrian P."/>
            <person name="Spatafora J.W."/>
            <person name="Henrissat B."/>
            <person name="Nagy L.G."/>
            <person name="Aury J.M."/>
            <person name="Wincker P."/>
            <person name="Grigoriev I.V."/>
            <person name="Bonfante P."/>
            <person name="Martin F.M."/>
        </authorList>
    </citation>
    <scope>NUCLEOTIDE SEQUENCE [LARGE SCALE GENOMIC DNA]</scope>
    <source>
        <strain evidence="1 2">RN42</strain>
    </source>
</reference>
<accession>A0A3N4I5I5</accession>
<proteinExistence type="predicted"/>
<dbReference type="Proteomes" id="UP000275078">
    <property type="component" value="Unassembled WGS sequence"/>
</dbReference>
<organism evidence="1 2">
    <name type="scientific">Ascobolus immersus RN42</name>
    <dbReference type="NCBI Taxonomy" id="1160509"/>
    <lineage>
        <taxon>Eukaryota</taxon>
        <taxon>Fungi</taxon>
        <taxon>Dikarya</taxon>
        <taxon>Ascomycota</taxon>
        <taxon>Pezizomycotina</taxon>
        <taxon>Pezizomycetes</taxon>
        <taxon>Pezizales</taxon>
        <taxon>Ascobolaceae</taxon>
        <taxon>Ascobolus</taxon>
    </lineage>
</organism>
<dbReference type="AlphaFoldDB" id="A0A3N4I5I5"/>